<dbReference type="Proteomes" id="UP000634136">
    <property type="component" value="Unassembled WGS sequence"/>
</dbReference>
<evidence type="ECO:0000313" key="3">
    <source>
        <dbReference type="Proteomes" id="UP000634136"/>
    </source>
</evidence>
<comment type="caution">
    <text evidence="2">The sequence shown here is derived from an EMBL/GenBank/DDBJ whole genome shotgun (WGS) entry which is preliminary data.</text>
</comment>
<feature type="region of interest" description="Disordered" evidence="1">
    <location>
        <begin position="1"/>
        <end position="30"/>
    </location>
</feature>
<organism evidence="2 3">
    <name type="scientific">Senna tora</name>
    <dbReference type="NCBI Taxonomy" id="362788"/>
    <lineage>
        <taxon>Eukaryota</taxon>
        <taxon>Viridiplantae</taxon>
        <taxon>Streptophyta</taxon>
        <taxon>Embryophyta</taxon>
        <taxon>Tracheophyta</taxon>
        <taxon>Spermatophyta</taxon>
        <taxon>Magnoliopsida</taxon>
        <taxon>eudicotyledons</taxon>
        <taxon>Gunneridae</taxon>
        <taxon>Pentapetalae</taxon>
        <taxon>rosids</taxon>
        <taxon>fabids</taxon>
        <taxon>Fabales</taxon>
        <taxon>Fabaceae</taxon>
        <taxon>Caesalpinioideae</taxon>
        <taxon>Cassia clade</taxon>
        <taxon>Senna</taxon>
    </lineage>
</organism>
<name>A0A834W3U4_9FABA</name>
<accession>A0A834W3U4</accession>
<keyword evidence="3" id="KW-1185">Reference proteome</keyword>
<dbReference type="EMBL" id="JAAIUW010000011">
    <property type="protein sequence ID" value="KAF7808385.1"/>
    <property type="molecule type" value="Genomic_DNA"/>
</dbReference>
<gene>
    <name evidence="2" type="ORF">G2W53_035128</name>
</gene>
<proteinExistence type="predicted"/>
<protein>
    <submittedName>
        <fullName evidence="2">Uncharacterized protein</fullName>
    </submittedName>
</protein>
<reference evidence="2" key="1">
    <citation type="submission" date="2020-09" db="EMBL/GenBank/DDBJ databases">
        <title>Genome-Enabled Discovery of Anthraquinone Biosynthesis in Senna tora.</title>
        <authorList>
            <person name="Kang S.-H."/>
            <person name="Pandey R.P."/>
            <person name="Lee C.-M."/>
            <person name="Sim J.-S."/>
            <person name="Jeong J.-T."/>
            <person name="Choi B.-S."/>
            <person name="Jung M."/>
            <person name="Ginzburg D."/>
            <person name="Zhao K."/>
            <person name="Won S.Y."/>
            <person name="Oh T.-J."/>
            <person name="Yu Y."/>
            <person name="Kim N.-H."/>
            <person name="Lee O.R."/>
            <person name="Lee T.-H."/>
            <person name="Bashyal P."/>
            <person name="Kim T.-S."/>
            <person name="Lee W.-H."/>
            <person name="Kawkins C."/>
            <person name="Kim C.-K."/>
            <person name="Kim J.S."/>
            <person name="Ahn B.O."/>
            <person name="Rhee S.Y."/>
            <person name="Sohng J.K."/>
        </authorList>
    </citation>
    <scope>NUCLEOTIDE SEQUENCE</scope>
    <source>
        <tissue evidence="2">Leaf</tissue>
    </source>
</reference>
<evidence type="ECO:0000313" key="2">
    <source>
        <dbReference type="EMBL" id="KAF7808385.1"/>
    </source>
</evidence>
<dbReference type="AlphaFoldDB" id="A0A834W3U4"/>
<sequence>MPVTDVGVTERDSAPAQKPKLQHLTMVATN</sequence>
<evidence type="ECO:0000256" key="1">
    <source>
        <dbReference type="SAM" id="MobiDB-lite"/>
    </source>
</evidence>